<reference evidence="3" key="2">
    <citation type="submission" date="2020-02" db="EMBL/GenBank/DDBJ databases">
        <title>Unexpected conservation and global transmission of agrobacterial virulence plasmids.</title>
        <authorList>
            <person name="Weisberg A.J."/>
            <person name="Davis E.W. II"/>
            <person name="Tabima J.R."/>
            <person name="Belcher M.S."/>
            <person name="Miller M."/>
            <person name="Kuo C.-H."/>
            <person name="Loper J.E."/>
            <person name="Grunwald N.J."/>
            <person name="Putnam M.L."/>
            <person name="Chang J.H."/>
        </authorList>
    </citation>
    <scope>NUCLEOTIDE SEQUENCE</scope>
    <source>
        <strain evidence="3">W2/73</strain>
    </source>
</reference>
<dbReference type="PANTHER" id="PTHR43737:SF1">
    <property type="entry name" value="DUF1501 DOMAIN-CONTAINING PROTEIN"/>
    <property type="match status" value="1"/>
</dbReference>
<dbReference type="Pfam" id="PF07394">
    <property type="entry name" value="DUF1501"/>
    <property type="match status" value="1"/>
</dbReference>
<dbReference type="KEGG" id="arui:G6M88_18980"/>
<dbReference type="EMBL" id="CP049207">
    <property type="protein sequence ID" value="QTG02483.1"/>
    <property type="molecule type" value="Genomic_DNA"/>
</dbReference>
<dbReference type="AlphaFoldDB" id="A0AAE7UQ04"/>
<dbReference type="InterPro" id="IPR010869">
    <property type="entry name" value="DUF1501"/>
</dbReference>
<evidence type="ECO:0000313" key="5">
    <source>
        <dbReference type="Proteomes" id="UP000822331"/>
    </source>
</evidence>
<evidence type="ECO:0000313" key="4">
    <source>
        <dbReference type="Proteomes" id="UP000663912"/>
    </source>
</evidence>
<feature type="signal peptide" evidence="1">
    <location>
        <begin position="1"/>
        <end position="29"/>
    </location>
</feature>
<dbReference type="Proteomes" id="UP000663912">
    <property type="component" value="Chromosome 2"/>
</dbReference>
<accession>A0AAE7UQ04</accession>
<keyword evidence="1" id="KW-0732">Signal</keyword>
<protein>
    <submittedName>
        <fullName evidence="3">DUF1501 domain-containing protein</fullName>
    </submittedName>
</protein>
<evidence type="ECO:0000313" key="2">
    <source>
        <dbReference type="EMBL" id="NTF37468.1"/>
    </source>
</evidence>
<dbReference type="Proteomes" id="UP000822331">
    <property type="component" value="Unassembled WGS sequence"/>
</dbReference>
<sequence>MLDSSRYSKRNLLKMIGATLGLSAMPAWASLAVGANTPTLSRSKRVILLELFGGNDALNTLIPFKDPLYRKYRPSLAISAHDVLRLDSEVGFNPAWRGLADLCHKGEMAVIQDVGYPDPNLSHFGSAAIWASAQHDASHGAGWVGKIVQDNRPDFGHIDADGIVLSGDQDLLAGTDIQVLALEDSKAFLQNSEHLTAPVPSEQDHKALSHLYRLLRDKEAIAQRVRSKLSEHNRFDAWFSHGHYIEPLDAQASLLLWLIESGVETPLYKLSLSGFDMHSNLRGAHEGLLGKVQNTLMGLRRGLVELGVWQDTLIVVQSEFGRRPTENASGGTDHGTSGPVLLVGGAVAGGVYGTRSDLEDLDADGNLRFRTDFREVYSTIVQNFWKMPNNSMSQQGFSPLNISL</sequence>
<proteinExistence type="predicted"/>
<evidence type="ECO:0000313" key="3">
    <source>
        <dbReference type="EMBL" id="QTG02483.1"/>
    </source>
</evidence>
<gene>
    <name evidence="2" type="ORF">G6L72_12205</name>
    <name evidence="3" type="ORF">G6M88_18980</name>
</gene>
<dbReference type="PANTHER" id="PTHR43737">
    <property type="entry name" value="BLL7424 PROTEIN"/>
    <property type="match status" value="1"/>
</dbReference>
<name>A0AAE7UQ04_9HYPH</name>
<organism evidence="3 4">
    <name type="scientific">Agrobacterium rubi</name>
    <dbReference type="NCBI Taxonomy" id="28099"/>
    <lineage>
        <taxon>Bacteria</taxon>
        <taxon>Pseudomonadati</taxon>
        <taxon>Pseudomonadota</taxon>
        <taxon>Alphaproteobacteria</taxon>
        <taxon>Hyphomicrobiales</taxon>
        <taxon>Rhizobiaceae</taxon>
        <taxon>Rhizobium/Agrobacterium group</taxon>
        <taxon>Agrobacterium</taxon>
    </lineage>
</organism>
<dbReference type="EMBL" id="JAAMCP010000006">
    <property type="protein sequence ID" value="NTF37468.1"/>
    <property type="molecule type" value="Genomic_DNA"/>
</dbReference>
<dbReference type="RefSeq" id="WP_065698760.1">
    <property type="nucleotide sequence ID" value="NZ_CP049207.1"/>
</dbReference>
<keyword evidence="5" id="KW-1185">Reference proteome</keyword>
<reference evidence="2 5" key="1">
    <citation type="journal article" date="2020" name="Science">
        <title>Unexpected conservation and global transmission of agrobacterial virulence plasmids.</title>
        <authorList>
            <person name="Weisberg A.J."/>
            <person name="Davis E.W. 2nd"/>
            <person name="Tabima J."/>
            <person name="Belcher M.S."/>
            <person name="Miller M."/>
            <person name="Kuo C.H."/>
            <person name="Loper J.E."/>
            <person name="Grunwald N.J."/>
            <person name="Putnam M.L."/>
            <person name="Chang J.H."/>
        </authorList>
    </citation>
    <scope>NUCLEOTIDE SEQUENCE [LARGE SCALE GENOMIC DNA]</scope>
    <source>
        <strain evidence="2 5">A19/93</strain>
    </source>
</reference>
<evidence type="ECO:0000256" key="1">
    <source>
        <dbReference type="SAM" id="SignalP"/>
    </source>
</evidence>
<feature type="chain" id="PRO_5041968136" evidence="1">
    <location>
        <begin position="30"/>
        <end position="404"/>
    </location>
</feature>